<sequence length="115" mass="13032">MPQISFPLFSDSDITIIQIIFDCIVNSTQKDALYNDQDALLEKVKIKVTSGNTGFDRPELELIFQTLIEGRLIYSGEILQRETAVKTEDVCIFSLNHLILKLEKELRRLGSSVVS</sequence>
<name>A0A6N3GYW0_EUBLI</name>
<evidence type="ECO:0000313" key="1">
    <source>
        <dbReference type="EMBL" id="VYU69151.1"/>
    </source>
</evidence>
<protein>
    <submittedName>
        <fullName evidence="1">Uncharacterized protein</fullName>
    </submittedName>
</protein>
<proteinExistence type="predicted"/>
<accession>A0A6N3GYW0</accession>
<reference evidence="1" key="1">
    <citation type="submission" date="2019-11" db="EMBL/GenBank/DDBJ databases">
        <authorList>
            <person name="Feng L."/>
        </authorList>
    </citation>
    <scope>NUCLEOTIDE SEQUENCE</scope>
    <source>
        <strain evidence="1">ElimosumLFYP34</strain>
    </source>
</reference>
<organism evidence="1">
    <name type="scientific">Eubacterium limosum</name>
    <dbReference type="NCBI Taxonomy" id="1736"/>
    <lineage>
        <taxon>Bacteria</taxon>
        <taxon>Bacillati</taxon>
        <taxon>Bacillota</taxon>
        <taxon>Clostridia</taxon>
        <taxon>Eubacteriales</taxon>
        <taxon>Eubacteriaceae</taxon>
        <taxon>Eubacterium</taxon>
    </lineage>
</organism>
<dbReference type="EMBL" id="CACRTR010000023">
    <property type="protein sequence ID" value="VYU69151.1"/>
    <property type="molecule type" value="Genomic_DNA"/>
</dbReference>
<dbReference type="AlphaFoldDB" id="A0A6N3GYW0"/>
<gene>
    <name evidence="1" type="ORF">ELLFYP34_00785</name>
</gene>